<reference evidence="2" key="1">
    <citation type="journal article" date="2020" name="mSystems">
        <title>Genome- and Community-Level Interaction Insights into Carbon Utilization and Element Cycling Functions of Hydrothermarchaeota in Hydrothermal Sediment.</title>
        <authorList>
            <person name="Zhou Z."/>
            <person name="Liu Y."/>
            <person name="Xu W."/>
            <person name="Pan J."/>
            <person name="Luo Z.H."/>
            <person name="Li M."/>
        </authorList>
    </citation>
    <scope>NUCLEOTIDE SEQUENCE [LARGE SCALE GENOMIC DNA]</scope>
    <source>
        <strain evidence="2">SpSt-125</strain>
    </source>
</reference>
<keyword evidence="2" id="KW-0808">Transferase</keyword>
<dbReference type="InterPro" id="IPR016181">
    <property type="entry name" value="Acyl_CoA_acyltransferase"/>
</dbReference>
<sequence>MGDVIGIVECNEECLNIAKKFLEHVMGWYHSYFASSCIEKGICRVLVASDKEMTIGIIVFYKALTKPLPTIVIYYVAVDSKFRGRGVGKALVTSVESLFENNQHIFLATTRENNIPSRKLFSELNYSEVFIEHLDNRTSNFIERLACSYEDDVVLYKGISDIAILAHINENISIAERIWKRVCYEPWKQLRKI</sequence>
<dbReference type="AlphaFoldDB" id="A0A7J2U3L6"/>
<dbReference type="GO" id="GO:0016747">
    <property type="term" value="F:acyltransferase activity, transferring groups other than amino-acyl groups"/>
    <property type="evidence" value="ECO:0007669"/>
    <property type="project" value="InterPro"/>
</dbReference>
<evidence type="ECO:0000313" key="2">
    <source>
        <dbReference type="EMBL" id="HEM67374.1"/>
    </source>
</evidence>
<comment type="caution">
    <text evidence="2">The sequence shown here is derived from an EMBL/GenBank/DDBJ whole genome shotgun (WGS) entry which is preliminary data.</text>
</comment>
<proteinExistence type="predicted"/>
<dbReference type="PROSITE" id="PS51186">
    <property type="entry name" value="GNAT"/>
    <property type="match status" value="1"/>
</dbReference>
<dbReference type="SUPFAM" id="SSF55729">
    <property type="entry name" value="Acyl-CoA N-acyltransferases (Nat)"/>
    <property type="match status" value="1"/>
</dbReference>
<dbReference type="Gene3D" id="3.40.630.30">
    <property type="match status" value="1"/>
</dbReference>
<dbReference type="EMBL" id="DSEU01000047">
    <property type="protein sequence ID" value="HEM67374.1"/>
    <property type="molecule type" value="Genomic_DNA"/>
</dbReference>
<dbReference type="Pfam" id="PF00583">
    <property type="entry name" value="Acetyltransf_1"/>
    <property type="match status" value="1"/>
</dbReference>
<evidence type="ECO:0000259" key="1">
    <source>
        <dbReference type="PROSITE" id="PS51186"/>
    </source>
</evidence>
<protein>
    <submittedName>
        <fullName evidence="2">GNAT family N-acetyltransferase</fullName>
    </submittedName>
</protein>
<accession>A0A7J2U3L6</accession>
<dbReference type="CDD" id="cd04301">
    <property type="entry name" value="NAT_SF"/>
    <property type="match status" value="1"/>
</dbReference>
<organism evidence="2">
    <name type="scientific">Ignisphaera aggregans</name>
    <dbReference type="NCBI Taxonomy" id="334771"/>
    <lineage>
        <taxon>Archaea</taxon>
        <taxon>Thermoproteota</taxon>
        <taxon>Thermoprotei</taxon>
        <taxon>Desulfurococcales</taxon>
        <taxon>Desulfurococcaceae</taxon>
        <taxon>Ignisphaera</taxon>
    </lineage>
</organism>
<gene>
    <name evidence="2" type="ORF">ENO26_07420</name>
</gene>
<feature type="domain" description="N-acetyltransferase" evidence="1">
    <location>
        <begin position="5"/>
        <end position="171"/>
    </location>
</feature>
<dbReference type="InterPro" id="IPR000182">
    <property type="entry name" value="GNAT_dom"/>
</dbReference>
<name>A0A7J2U3L6_9CREN</name>